<evidence type="ECO:0000259" key="6">
    <source>
        <dbReference type="Pfam" id="PF00828"/>
    </source>
</evidence>
<dbReference type="InterPro" id="IPR021131">
    <property type="entry name" value="Ribosomal_uL15/eL18"/>
</dbReference>
<evidence type="ECO:0000313" key="8">
    <source>
        <dbReference type="Proteomes" id="UP000230869"/>
    </source>
</evidence>
<evidence type="ECO:0000256" key="5">
    <source>
        <dbReference type="SAM" id="MobiDB-lite"/>
    </source>
</evidence>
<feature type="domain" description="Large ribosomal subunit protein uL15/eL18" evidence="6">
    <location>
        <begin position="83"/>
        <end position="145"/>
    </location>
</feature>
<dbReference type="InterPro" id="IPR036227">
    <property type="entry name" value="Ribosomal_uL15/eL18_sf"/>
</dbReference>
<feature type="compositionally biased region" description="Gly residues" evidence="5">
    <location>
        <begin position="25"/>
        <end position="37"/>
    </location>
</feature>
<evidence type="ECO:0000256" key="1">
    <source>
        <dbReference type="ARBA" id="ARBA00007320"/>
    </source>
</evidence>
<evidence type="ECO:0000256" key="4">
    <source>
        <dbReference type="HAMAP-Rule" id="MF_01341"/>
    </source>
</evidence>
<dbReference type="GO" id="GO:0006412">
    <property type="term" value="P:translation"/>
    <property type="evidence" value="ECO:0007669"/>
    <property type="project" value="UniProtKB-UniRule"/>
</dbReference>
<comment type="similarity">
    <text evidence="1 4">Belongs to the universal ribosomal protein uL15 family.</text>
</comment>
<keyword evidence="4" id="KW-0694">RNA-binding</keyword>
<dbReference type="SUPFAM" id="SSF52080">
    <property type="entry name" value="Ribosomal proteins L15p and L18e"/>
    <property type="match status" value="1"/>
</dbReference>
<dbReference type="Gene3D" id="3.100.10.10">
    <property type="match status" value="1"/>
</dbReference>
<organism evidence="7 8">
    <name type="scientific">Candidatus Falkowbacteria bacterium CG11_big_fil_rev_8_21_14_0_20_39_10</name>
    <dbReference type="NCBI Taxonomy" id="1974570"/>
    <lineage>
        <taxon>Bacteria</taxon>
        <taxon>Candidatus Falkowiibacteriota</taxon>
    </lineage>
</organism>
<gene>
    <name evidence="4" type="primary">rplO</name>
    <name evidence="7" type="ORF">COV49_02080</name>
</gene>
<keyword evidence="2 4" id="KW-0689">Ribosomal protein</keyword>
<dbReference type="PANTHER" id="PTHR12934:SF11">
    <property type="entry name" value="LARGE RIBOSOMAL SUBUNIT PROTEIN UL15M"/>
    <property type="match status" value="1"/>
</dbReference>
<dbReference type="PANTHER" id="PTHR12934">
    <property type="entry name" value="50S RIBOSOMAL PROTEIN L15"/>
    <property type="match status" value="1"/>
</dbReference>
<dbReference type="Pfam" id="PF00828">
    <property type="entry name" value="Ribosomal_L27A"/>
    <property type="match status" value="1"/>
</dbReference>
<dbReference type="GO" id="GO:0019843">
    <property type="term" value="F:rRNA binding"/>
    <property type="evidence" value="ECO:0007669"/>
    <property type="project" value="UniProtKB-UniRule"/>
</dbReference>
<feature type="region of interest" description="Disordered" evidence="5">
    <location>
        <begin position="1"/>
        <end position="47"/>
    </location>
</feature>
<protein>
    <recommendedName>
        <fullName evidence="4">Large ribosomal subunit protein uL15</fullName>
    </recommendedName>
</protein>
<accession>A0A2M6K986</accession>
<evidence type="ECO:0000313" key="7">
    <source>
        <dbReference type="EMBL" id="PIR13476.1"/>
    </source>
</evidence>
<dbReference type="GO" id="GO:0022625">
    <property type="term" value="C:cytosolic large ribosomal subunit"/>
    <property type="evidence" value="ECO:0007669"/>
    <property type="project" value="TreeGrafter"/>
</dbReference>
<dbReference type="InterPro" id="IPR030878">
    <property type="entry name" value="Ribosomal_uL15"/>
</dbReference>
<feature type="compositionally biased region" description="Basic residues" evidence="5">
    <location>
        <begin position="7"/>
        <end position="22"/>
    </location>
</feature>
<comment type="subunit">
    <text evidence="4">Part of the 50S ribosomal subunit.</text>
</comment>
<dbReference type="InterPro" id="IPR005749">
    <property type="entry name" value="Ribosomal_uL15_bac-type"/>
</dbReference>
<dbReference type="Proteomes" id="UP000230869">
    <property type="component" value="Unassembled WGS sequence"/>
</dbReference>
<dbReference type="EMBL" id="PCWW01000034">
    <property type="protein sequence ID" value="PIR13476.1"/>
    <property type="molecule type" value="Genomic_DNA"/>
</dbReference>
<proteinExistence type="inferred from homology"/>
<comment type="function">
    <text evidence="4">Binds to the 23S rRNA.</text>
</comment>
<reference evidence="7 8" key="1">
    <citation type="submission" date="2017-09" db="EMBL/GenBank/DDBJ databases">
        <title>Depth-based differentiation of microbial function through sediment-hosted aquifers and enrichment of novel symbionts in the deep terrestrial subsurface.</title>
        <authorList>
            <person name="Probst A.J."/>
            <person name="Ladd B."/>
            <person name="Jarett J.K."/>
            <person name="Geller-Mcgrath D.E."/>
            <person name="Sieber C.M."/>
            <person name="Emerson J.B."/>
            <person name="Anantharaman K."/>
            <person name="Thomas B.C."/>
            <person name="Malmstrom R."/>
            <person name="Stieglmeier M."/>
            <person name="Klingl A."/>
            <person name="Woyke T."/>
            <person name="Ryan C.M."/>
            <person name="Banfield J.F."/>
        </authorList>
    </citation>
    <scope>NUCLEOTIDE SEQUENCE [LARGE SCALE GENOMIC DNA]</scope>
    <source>
        <strain evidence="7">CG11_big_fil_rev_8_21_14_0_20_39_10</strain>
    </source>
</reference>
<name>A0A2M6K986_9BACT</name>
<evidence type="ECO:0000256" key="2">
    <source>
        <dbReference type="ARBA" id="ARBA00022980"/>
    </source>
</evidence>
<comment type="caution">
    <text evidence="7">The sequence shown here is derived from an EMBL/GenBank/DDBJ whole genome shotgun (WGS) entry which is preliminary data.</text>
</comment>
<keyword evidence="3 4" id="KW-0687">Ribonucleoprotein</keyword>
<dbReference type="HAMAP" id="MF_01341">
    <property type="entry name" value="Ribosomal_uL15"/>
    <property type="match status" value="1"/>
</dbReference>
<dbReference type="AlphaFoldDB" id="A0A2M6K986"/>
<sequence length="156" mass="17144">MTLSLHTIKKSGAVKKKRKRIGRGNASGHGTYSGRGQKGQKSRAGVSRLKLKKIGAKRGRSAWRGVPKLRGFKSDKPQNQVVKIIDINKNFKDNEIVNPKILLKKGIIDRIELPIKILGKGKLTVKGLKFEGVKMSEGVRKNIEAKSNLPADKAGK</sequence>
<keyword evidence="4" id="KW-0699">rRNA-binding</keyword>
<dbReference type="GO" id="GO:0003735">
    <property type="term" value="F:structural constituent of ribosome"/>
    <property type="evidence" value="ECO:0007669"/>
    <property type="project" value="InterPro"/>
</dbReference>
<evidence type="ECO:0000256" key="3">
    <source>
        <dbReference type="ARBA" id="ARBA00023274"/>
    </source>
</evidence>